<reference evidence="21" key="1">
    <citation type="submission" date="2023-03" db="EMBL/GenBank/DDBJ databases">
        <authorList>
            <person name="Steffen K."/>
            <person name="Cardenas P."/>
        </authorList>
    </citation>
    <scope>NUCLEOTIDE SEQUENCE</scope>
</reference>
<dbReference type="GO" id="GO:0045740">
    <property type="term" value="P:positive regulation of DNA replication"/>
    <property type="evidence" value="ECO:0007669"/>
    <property type="project" value="TreeGrafter"/>
</dbReference>
<dbReference type="InterPro" id="IPR001965">
    <property type="entry name" value="Znf_PHD"/>
</dbReference>
<dbReference type="InterPro" id="IPR028942">
    <property type="entry name" value="WHIM1_dom"/>
</dbReference>
<dbReference type="Pfam" id="PF15612">
    <property type="entry name" value="WHIM1"/>
    <property type="match status" value="1"/>
</dbReference>
<feature type="compositionally biased region" description="Basic residues" evidence="16">
    <location>
        <begin position="1305"/>
        <end position="1323"/>
    </location>
</feature>
<sequence>MPLLHKKPFTPERPPRDLRPEEEVFLCKATQEVFRDYEQFFNRHFLCNSYVWTCSLTGQASLTYTQAAASEEEARQLLDAFSQCYQRAVLQLVHHVPRTNIRSLADELLLFLKERFVEGEIVQLSQVTSSGAKVLWVVKVAKVIPPDPTSPVRVSVISLPPSETATQNGVGPSHPLNNGLSDSPPGTNPGGSSSPKCFKTPKTPTPRVPLTPQAHLSPSAYKYVVEMVDEPHTALTVPSKQLTRPKGQLNPKKLKLFLRNALTRLSEKHPFRVKEVYVKQFDLGPSSVPVDTLPSPSPFARSSRKRSLSQASLDSFLSPTGTAPSKRSRPSSLDTSTPSGGKAKKKKTKTRRKSSGKSKTPSSGGLKYSRGTPKVSGTPRSQSEALKVLNKAKKFRQMDLKKSVVRKAGLSEEEVAELTRRAEEERRRWLEVWEEEKRRRREERSEKLRRLQEQKRLEKLRQTEMMRPREDTLVTDSKPLPPAREVMCRLPAELFGEAVVVLEFLHSFGPLFNIREVIREGITFDKLERCLMRSDTDTILFDLVRFLVQAVLAAMEDDHENIVRVRNLVSAGQQDGEAEEGRAEEMEEGEEGEDETEPLDVKVESICGSSVGFAQWSWQTQRLPLSQLVVDPYTCTEVLRLHLLSSGGYSETATRKRCRSYRRGGYSDGDNPAIYLRLRRPDLLTALSRGSIYDVSPEDKLELLLTLCGQLLTSSVARERVEESAVQVKRARRRMRQIQFEEERRKRESRQQKAREKKEKNKKLLLGGGTSASGTPLTGAGETSDQRQEEATGPAATVEAGERQTEGTEAGQGPQETEEERKERVEAELARLREELKEAGSCVSLQPLGSDRHHSRYWLFPNLPGLHVEDLGLSRTPDPPPAANINIPAPSTFIDNPTPTLQPTTPTPRPPSPDHKSVGGSPRRVGGVRGGVRWCCYNSEEEVEGLLVALDVRGVRERALKEALALHKPALLSSLQKMEQRIKLRPSPTSLQAYSSGDQYLELYLREQILDAEEKIHLGNLGHLRGDEGREEWRERIENSGAAAKLIAWREKKEGGEGEEKETEVARPTSGSPASRVNPSVQALSQALLEVEAGIEQKFLMPPLGAAIDSKQRRLRSSSKKEAVKETDVCREQWRASLSQVTSFSQIFLHLATLERAIMWSRSLMNVRCRICRRKGGDEYMLLCDGCDHGYHTYCLKPPLQQVPEGDWFCRDCSPITPVKPRKRTQQVTFQEVESSDSEGEREEREDEDEAEEEGEEEEEEEDESEEEVLSRHSLRARRGPAGKRRSGRLQKKSNHRQQQGGKATRQKAKKPPTKPVTKARKRLNMEQQRGPVPSSRAESVVSAIIELRCSRGGRVGGGGVVSREQRGLEMQLCEALWEEVNDQDCSWPFAEPVKKKEYPDYQDVVDEPIDLKTIRSRIKRGEYAGLDSLVADMNLLFSNCQQFHRKHSEIGRAGVALKKFFDKRCSDLGLKDLQLIAGAPSRARLRSSSRTK</sequence>
<keyword evidence="2" id="KW-0597">Phosphoprotein</keyword>
<evidence type="ECO:0000256" key="3">
    <source>
        <dbReference type="ARBA" id="ARBA00022723"/>
    </source>
</evidence>
<feature type="compositionally biased region" description="Basic and acidic residues" evidence="16">
    <location>
        <begin position="1048"/>
        <end position="1058"/>
    </location>
</feature>
<feature type="domain" description="DDT" evidence="19">
    <location>
        <begin position="492"/>
        <end position="557"/>
    </location>
</feature>
<evidence type="ECO:0000256" key="11">
    <source>
        <dbReference type="ARBA" id="ARBA00068253"/>
    </source>
</evidence>
<dbReference type="PANTHER" id="PTHR46510:SF1">
    <property type="entry name" value="BROMODOMAIN ADJACENT TO ZINC FINGER DOMAIN PROTEIN 1A"/>
    <property type="match status" value="1"/>
</dbReference>
<dbReference type="FunFam" id="3.30.40.10:FF:000300">
    <property type="entry name" value="Bromodomain adjacent to zinc finger domain protein 1A"/>
    <property type="match status" value="1"/>
</dbReference>
<evidence type="ECO:0000256" key="6">
    <source>
        <dbReference type="ARBA" id="ARBA00023015"/>
    </source>
</evidence>
<feature type="compositionally biased region" description="Basic and acidic residues" evidence="16">
    <location>
        <begin position="741"/>
        <end position="759"/>
    </location>
</feature>
<dbReference type="GO" id="GO:0031445">
    <property type="term" value="P:regulation of heterochromatin formation"/>
    <property type="evidence" value="ECO:0007669"/>
    <property type="project" value="TreeGrafter"/>
</dbReference>
<comment type="caution">
    <text evidence="21">The sequence shown here is derived from an EMBL/GenBank/DDBJ whole genome shotgun (WGS) entry which is preliminary data.</text>
</comment>
<dbReference type="GO" id="GO:0000228">
    <property type="term" value="C:nuclear chromosome"/>
    <property type="evidence" value="ECO:0007669"/>
    <property type="project" value="TreeGrafter"/>
</dbReference>
<feature type="compositionally biased region" description="Acidic residues" evidence="16">
    <location>
        <begin position="1234"/>
        <end position="1268"/>
    </location>
</feature>
<feature type="compositionally biased region" description="Polar residues" evidence="16">
    <location>
        <begin position="163"/>
        <end position="181"/>
    </location>
</feature>
<dbReference type="PROSITE" id="PS50016">
    <property type="entry name" value="ZF_PHD_2"/>
    <property type="match status" value="1"/>
</dbReference>
<dbReference type="GO" id="GO:0008270">
    <property type="term" value="F:zinc ion binding"/>
    <property type="evidence" value="ECO:0007669"/>
    <property type="project" value="UniProtKB-KW"/>
</dbReference>
<dbReference type="InterPro" id="IPR011011">
    <property type="entry name" value="Znf_FYVE_PHD"/>
</dbReference>
<dbReference type="Pfam" id="PF10537">
    <property type="entry name" value="WAC_Acf1_DNA_bd"/>
    <property type="match status" value="1"/>
</dbReference>
<accession>A0AA35RLZ7</accession>
<evidence type="ECO:0000259" key="19">
    <source>
        <dbReference type="PROSITE" id="PS50827"/>
    </source>
</evidence>
<evidence type="ECO:0000259" key="18">
    <source>
        <dbReference type="PROSITE" id="PS50016"/>
    </source>
</evidence>
<evidence type="ECO:0000256" key="14">
    <source>
        <dbReference type="PROSITE-ProRule" id="PRU00475"/>
    </source>
</evidence>
<dbReference type="GO" id="GO:0008623">
    <property type="term" value="C:CHRAC"/>
    <property type="evidence" value="ECO:0007669"/>
    <property type="project" value="TreeGrafter"/>
</dbReference>
<feature type="region of interest" description="Disordered" evidence="16">
    <location>
        <begin position="573"/>
        <end position="598"/>
    </location>
</feature>
<evidence type="ECO:0000256" key="9">
    <source>
        <dbReference type="ARBA" id="ARBA00023163"/>
    </source>
</evidence>
<dbReference type="Pfam" id="PF00628">
    <property type="entry name" value="PHD"/>
    <property type="match status" value="1"/>
</dbReference>
<dbReference type="InterPro" id="IPR013083">
    <property type="entry name" value="Znf_RING/FYVE/PHD"/>
</dbReference>
<evidence type="ECO:0000313" key="21">
    <source>
        <dbReference type="EMBL" id="CAI8012696.1"/>
    </source>
</evidence>
<organism evidence="21 22">
    <name type="scientific">Geodia barretti</name>
    <name type="common">Barrett's horny sponge</name>
    <dbReference type="NCBI Taxonomy" id="519541"/>
    <lineage>
        <taxon>Eukaryota</taxon>
        <taxon>Metazoa</taxon>
        <taxon>Porifera</taxon>
        <taxon>Demospongiae</taxon>
        <taxon>Heteroscleromorpha</taxon>
        <taxon>Tetractinellida</taxon>
        <taxon>Astrophorina</taxon>
        <taxon>Geodiidae</taxon>
        <taxon>Geodia</taxon>
    </lineage>
</organism>
<feature type="domain" description="PHD-type" evidence="18">
    <location>
        <begin position="1166"/>
        <end position="1216"/>
    </location>
</feature>
<evidence type="ECO:0000256" key="5">
    <source>
        <dbReference type="ARBA" id="ARBA00022833"/>
    </source>
</evidence>
<evidence type="ECO:0000256" key="8">
    <source>
        <dbReference type="ARBA" id="ARBA00023117"/>
    </source>
</evidence>
<feature type="compositionally biased region" description="Polar residues" evidence="16">
    <location>
        <begin position="1069"/>
        <end position="1079"/>
    </location>
</feature>
<dbReference type="EMBL" id="CASHTH010001211">
    <property type="protein sequence ID" value="CAI8012696.1"/>
    <property type="molecule type" value="Genomic_DNA"/>
</dbReference>
<evidence type="ECO:0000256" key="12">
    <source>
        <dbReference type="PROSITE-ProRule" id="PRU00035"/>
    </source>
</evidence>
<evidence type="ECO:0000256" key="10">
    <source>
        <dbReference type="ARBA" id="ARBA00023242"/>
    </source>
</evidence>
<evidence type="ECO:0000256" key="13">
    <source>
        <dbReference type="PROSITE-ProRule" id="PRU00146"/>
    </source>
</evidence>
<feature type="domain" description="WAC" evidence="20">
    <location>
        <begin position="22"/>
        <end position="133"/>
    </location>
</feature>
<dbReference type="GO" id="GO:0006355">
    <property type="term" value="P:regulation of DNA-templated transcription"/>
    <property type="evidence" value="ECO:0007669"/>
    <property type="project" value="TreeGrafter"/>
</dbReference>
<dbReference type="InterPro" id="IPR047171">
    <property type="entry name" value="BAZ1A"/>
</dbReference>
<dbReference type="Gene3D" id="3.30.40.10">
    <property type="entry name" value="Zinc/RING finger domain, C3HC4 (zinc finger)"/>
    <property type="match status" value="1"/>
</dbReference>
<keyword evidence="8 12" id="KW-0103">Bromodomain</keyword>
<feature type="compositionally biased region" description="Low complexity" evidence="16">
    <location>
        <begin position="190"/>
        <end position="202"/>
    </location>
</feature>
<dbReference type="InterPro" id="IPR028941">
    <property type="entry name" value="WHIM2_dom"/>
</dbReference>
<evidence type="ECO:0000256" key="16">
    <source>
        <dbReference type="SAM" id="MobiDB-lite"/>
    </source>
</evidence>
<dbReference type="InterPro" id="IPR036427">
    <property type="entry name" value="Bromodomain-like_sf"/>
</dbReference>
<evidence type="ECO:0000259" key="17">
    <source>
        <dbReference type="PROSITE" id="PS50014"/>
    </source>
</evidence>
<dbReference type="InterPro" id="IPR001487">
    <property type="entry name" value="Bromodomain"/>
</dbReference>
<feature type="compositionally biased region" description="Basic residues" evidence="16">
    <location>
        <begin position="342"/>
        <end position="356"/>
    </location>
</feature>
<dbReference type="Pfam" id="PF00439">
    <property type="entry name" value="Bromodomain"/>
    <property type="match status" value="1"/>
</dbReference>
<comment type="subcellular location">
    <subcellularLocation>
        <location evidence="1 14">Nucleus</location>
    </subcellularLocation>
</comment>
<dbReference type="Proteomes" id="UP001174909">
    <property type="component" value="Unassembled WGS sequence"/>
</dbReference>
<dbReference type="SMART" id="SM00571">
    <property type="entry name" value="DDT"/>
    <property type="match status" value="1"/>
</dbReference>
<dbReference type="InterPro" id="IPR019786">
    <property type="entry name" value="Zinc_finger_PHD-type_CS"/>
</dbReference>
<feature type="compositionally biased region" description="Low complexity" evidence="16">
    <location>
        <begin position="772"/>
        <end position="781"/>
    </location>
</feature>
<dbReference type="PROSITE" id="PS50827">
    <property type="entry name" value="DDT"/>
    <property type="match status" value="1"/>
</dbReference>
<dbReference type="Gene3D" id="1.20.920.10">
    <property type="entry name" value="Bromodomain-like"/>
    <property type="match status" value="1"/>
</dbReference>
<dbReference type="SMART" id="SM00297">
    <property type="entry name" value="BROMO"/>
    <property type="match status" value="1"/>
</dbReference>
<keyword evidence="4 13" id="KW-0863">Zinc-finger</keyword>
<feature type="domain" description="Bromo" evidence="17">
    <location>
        <begin position="1382"/>
        <end position="1452"/>
    </location>
</feature>
<evidence type="ECO:0000256" key="7">
    <source>
        <dbReference type="ARBA" id="ARBA00023054"/>
    </source>
</evidence>
<feature type="region of interest" description="Disordered" evidence="16">
    <location>
        <begin position="163"/>
        <end position="213"/>
    </location>
</feature>
<dbReference type="PROSITE" id="PS50014">
    <property type="entry name" value="BROMODOMAIN_2"/>
    <property type="match status" value="1"/>
</dbReference>
<dbReference type="SMART" id="SM00249">
    <property type="entry name" value="PHD"/>
    <property type="match status" value="1"/>
</dbReference>
<keyword evidence="6" id="KW-0805">Transcription regulation</keyword>
<dbReference type="PROSITE" id="PS01359">
    <property type="entry name" value="ZF_PHD_1"/>
    <property type="match status" value="1"/>
</dbReference>
<keyword evidence="22" id="KW-1185">Reference proteome</keyword>
<keyword evidence="10 14" id="KW-0539">Nucleus</keyword>
<dbReference type="PANTHER" id="PTHR46510">
    <property type="entry name" value="BROMODOMAIN ADJACENT TO ZINC FINGER DOMAIN PROTEIN 1A"/>
    <property type="match status" value="1"/>
</dbReference>
<feature type="region of interest" description="Disordered" evidence="16">
    <location>
        <begin position="1221"/>
        <end position="1338"/>
    </location>
</feature>
<dbReference type="SUPFAM" id="SSF47370">
    <property type="entry name" value="Bromodomain"/>
    <property type="match status" value="1"/>
</dbReference>
<evidence type="ECO:0000256" key="15">
    <source>
        <dbReference type="SAM" id="Coils"/>
    </source>
</evidence>
<keyword evidence="5" id="KW-0862">Zinc</keyword>
<evidence type="ECO:0000256" key="4">
    <source>
        <dbReference type="ARBA" id="ARBA00022771"/>
    </source>
</evidence>
<proteinExistence type="predicted"/>
<feature type="compositionally biased region" description="Basic residues" evidence="16">
    <location>
        <begin position="1273"/>
        <end position="1296"/>
    </location>
</feature>
<evidence type="ECO:0000256" key="1">
    <source>
        <dbReference type="ARBA" id="ARBA00004123"/>
    </source>
</evidence>
<evidence type="ECO:0000259" key="20">
    <source>
        <dbReference type="PROSITE" id="PS51136"/>
    </source>
</evidence>
<keyword evidence="7 15" id="KW-0175">Coiled coil</keyword>
<dbReference type="InterPro" id="IPR019787">
    <property type="entry name" value="Znf_PHD-finger"/>
</dbReference>
<feature type="compositionally biased region" description="Polar residues" evidence="16">
    <location>
        <begin position="308"/>
        <end position="334"/>
    </location>
</feature>
<dbReference type="SUPFAM" id="SSF57903">
    <property type="entry name" value="FYVE/PHD zinc finger"/>
    <property type="match status" value="1"/>
</dbReference>
<name>A0AA35RLZ7_GEOBA</name>
<feature type="region of interest" description="Disordered" evidence="16">
    <location>
        <begin position="741"/>
        <end position="825"/>
    </location>
</feature>
<feature type="coiled-coil region" evidence="15">
    <location>
        <begin position="408"/>
        <end position="454"/>
    </location>
</feature>
<gene>
    <name evidence="21" type="ORF">GBAR_LOCUS8130</name>
</gene>
<feature type="region of interest" description="Disordered" evidence="16">
    <location>
        <begin position="890"/>
        <end position="924"/>
    </location>
</feature>
<keyword evidence="9" id="KW-0804">Transcription</keyword>
<dbReference type="InterPro" id="IPR013136">
    <property type="entry name" value="WSTF_Acf1_Cbp146"/>
</dbReference>
<dbReference type="InterPro" id="IPR018501">
    <property type="entry name" value="DDT_dom"/>
</dbReference>
<evidence type="ECO:0000313" key="22">
    <source>
        <dbReference type="Proteomes" id="UP001174909"/>
    </source>
</evidence>
<dbReference type="GO" id="GO:0006338">
    <property type="term" value="P:chromatin remodeling"/>
    <property type="evidence" value="ECO:0007669"/>
    <property type="project" value="InterPro"/>
</dbReference>
<dbReference type="PROSITE" id="PS51136">
    <property type="entry name" value="WAC"/>
    <property type="match status" value="1"/>
</dbReference>
<dbReference type="Pfam" id="PF15613">
    <property type="entry name" value="WSD"/>
    <property type="match status" value="1"/>
</dbReference>
<dbReference type="GO" id="GO:0003677">
    <property type="term" value="F:DNA binding"/>
    <property type="evidence" value="ECO:0007669"/>
    <property type="project" value="TreeGrafter"/>
</dbReference>
<feature type="region of interest" description="Disordered" evidence="16">
    <location>
        <begin position="1048"/>
        <end position="1079"/>
    </location>
</feature>
<feature type="region of interest" description="Disordered" evidence="16">
    <location>
        <begin position="284"/>
        <end position="385"/>
    </location>
</feature>
<evidence type="ECO:0000256" key="2">
    <source>
        <dbReference type="ARBA" id="ARBA00022553"/>
    </source>
</evidence>
<dbReference type="PRINTS" id="PR00503">
    <property type="entry name" value="BROMODOMAIN"/>
</dbReference>
<dbReference type="CDD" id="cd15627">
    <property type="entry name" value="PHD_BAZ1A"/>
    <property type="match status" value="1"/>
</dbReference>
<protein>
    <recommendedName>
        <fullName evidence="11">Bromodomain adjacent to zinc finger domain protein 1A</fullName>
    </recommendedName>
</protein>
<feature type="compositionally biased region" description="Acidic residues" evidence="16">
    <location>
        <begin position="585"/>
        <end position="598"/>
    </location>
</feature>
<keyword evidence="3" id="KW-0479">Metal-binding</keyword>
<dbReference type="Pfam" id="PF02791">
    <property type="entry name" value="DDT"/>
    <property type="match status" value="1"/>
</dbReference>